<dbReference type="VEuPathDB" id="FungiDB:I7I51_00389"/>
<evidence type="ECO:0000313" key="2">
    <source>
        <dbReference type="EMBL" id="QSS63332.1"/>
    </source>
</evidence>
<dbReference type="Proteomes" id="UP000663671">
    <property type="component" value="Chromosome 1"/>
</dbReference>
<name>A0A8A1MFK4_AJECA</name>
<evidence type="ECO:0000256" key="1">
    <source>
        <dbReference type="SAM" id="MobiDB-lite"/>
    </source>
</evidence>
<sequence length="149" mass="16473">MSVRTGGGTEEAGLVHQIWLIASIPAGSKSMSIGLWDRLNFPGQASMPGQSETQVDNRRRADTFQSSLQALAEHIDEVKSEHDKLENEIEVEQPAAPHPGAHPETGFPQQTPWVQRKLKGTVQCELHKKITRCKTNEGAAQDCRRPDIL</sequence>
<dbReference type="InterPro" id="IPR019357">
    <property type="entry name" value="SCOC"/>
</dbReference>
<dbReference type="Pfam" id="PF10224">
    <property type="entry name" value="DUF2205"/>
    <property type="match status" value="1"/>
</dbReference>
<evidence type="ECO:0000313" key="3">
    <source>
        <dbReference type="Proteomes" id="UP000663671"/>
    </source>
</evidence>
<dbReference type="EMBL" id="CP069114">
    <property type="protein sequence ID" value="QSS63332.1"/>
    <property type="molecule type" value="Genomic_DNA"/>
</dbReference>
<feature type="region of interest" description="Disordered" evidence="1">
    <location>
        <begin position="80"/>
        <end position="112"/>
    </location>
</feature>
<accession>A0A8A1MFK4</accession>
<reference evidence="2" key="1">
    <citation type="submission" date="2021-01" db="EMBL/GenBank/DDBJ databases">
        <title>Chromosome-level genome assembly of a human fungal pathogen reveals clustering of transcriptionally co-regulated genes.</title>
        <authorList>
            <person name="Voorhies M."/>
            <person name="Cohen S."/>
            <person name="Shea T.P."/>
            <person name="Petrus S."/>
            <person name="Munoz J.F."/>
            <person name="Poplawski S."/>
            <person name="Goldman W.E."/>
            <person name="Michael T."/>
            <person name="Cuomo C.A."/>
            <person name="Sil A."/>
            <person name="Beyhan S."/>
        </authorList>
    </citation>
    <scope>NUCLEOTIDE SEQUENCE</scope>
    <source>
        <strain evidence="2">WU24</strain>
    </source>
</reference>
<dbReference type="AlphaFoldDB" id="A0A8A1MFK4"/>
<protein>
    <submittedName>
        <fullName evidence="2">Uncharacterized protein</fullName>
    </submittedName>
</protein>
<proteinExistence type="predicted"/>
<gene>
    <name evidence="2" type="ORF">I7I51_00389</name>
</gene>
<organism evidence="2 3">
    <name type="scientific">Ajellomyces capsulatus</name>
    <name type="common">Darling's disease fungus</name>
    <name type="synonym">Histoplasma capsulatum</name>
    <dbReference type="NCBI Taxonomy" id="5037"/>
    <lineage>
        <taxon>Eukaryota</taxon>
        <taxon>Fungi</taxon>
        <taxon>Dikarya</taxon>
        <taxon>Ascomycota</taxon>
        <taxon>Pezizomycotina</taxon>
        <taxon>Eurotiomycetes</taxon>
        <taxon>Eurotiomycetidae</taxon>
        <taxon>Onygenales</taxon>
        <taxon>Ajellomycetaceae</taxon>
        <taxon>Histoplasma</taxon>
    </lineage>
</organism>